<sequence length="172" mass="18012">MTPAKLDAKLQGQSAIARKVYDAVPIQAAWSVPQIVGAVRRATGGSVDHRTVVGCLIALKSGGVVGESQPGLFKRVEVKGMTVVGKAAQEYESVVKAVGSVPSFVGLKNAPRPIDVIAQITVGLTAVCEQLRKLVTNLEDAALLIEGSMAEQDANLGKLRQLQTLLKSLSLA</sequence>
<accession>A0ABM8T9H2</accession>
<dbReference type="Proteomes" id="UP000672657">
    <property type="component" value="Unassembled WGS sequence"/>
</dbReference>
<comment type="caution">
    <text evidence="1">The sequence shown here is derived from an EMBL/GenBank/DDBJ whole genome shotgun (WGS) entry which is preliminary data.</text>
</comment>
<evidence type="ECO:0000313" key="1">
    <source>
        <dbReference type="EMBL" id="CAG2129206.1"/>
    </source>
</evidence>
<evidence type="ECO:0000313" key="2">
    <source>
        <dbReference type="Proteomes" id="UP000672657"/>
    </source>
</evidence>
<gene>
    <name evidence="1" type="ORF">LMG26411_00137</name>
</gene>
<keyword evidence="2" id="KW-1185">Reference proteome</keyword>
<dbReference type="RefSeq" id="WP_211951388.1">
    <property type="nucleotide sequence ID" value="NZ_CAJPVI010000001.1"/>
</dbReference>
<dbReference type="EMBL" id="CAJPVI010000001">
    <property type="protein sequence ID" value="CAG2129206.1"/>
    <property type="molecule type" value="Genomic_DNA"/>
</dbReference>
<organism evidence="1 2">
    <name type="scientific">Cupriavidus numazuensis</name>
    <dbReference type="NCBI Taxonomy" id="221992"/>
    <lineage>
        <taxon>Bacteria</taxon>
        <taxon>Pseudomonadati</taxon>
        <taxon>Pseudomonadota</taxon>
        <taxon>Betaproteobacteria</taxon>
        <taxon>Burkholderiales</taxon>
        <taxon>Burkholderiaceae</taxon>
        <taxon>Cupriavidus</taxon>
    </lineage>
</organism>
<evidence type="ECO:0008006" key="3">
    <source>
        <dbReference type="Google" id="ProtNLM"/>
    </source>
</evidence>
<reference evidence="1 2" key="1">
    <citation type="submission" date="2021-03" db="EMBL/GenBank/DDBJ databases">
        <authorList>
            <person name="Peeters C."/>
        </authorList>
    </citation>
    <scope>NUCLEOTIDE SEQUENCE [LARGE SCALE GENOMIC DNA]</scope>
    <source>
        <strain evidence="1 2">LMG 26411</strain>
    </source>
</reference>
<proteinExistence type="predicted"/>
<name>A0ABM8T9H2_9BURK</name>
<protein>
    <recommendedName>
        <fullName evidence="3">KfrA N-terminal DNA-binding domain-containing protein</fullName>
    </recommendedName>
</protein>